<dbReference type="InterPro" id="IPR029044">
    <property type="entry name" value="Nucleotide-diphossugar_trans"/>
</dbReference>
<dbReference type="EMBL" id="PQNY01000004">
    <property type="protein sequence ID" value="POS02324.1"/>
    <property type="molecule type" value="Genomic_DNA"/>
</dbReference>
<keyword evidence="2" id="KW-0808">Transferase</keyword>
<dbReference type="RefSeq" id="WP_317047130.1">
    <property type="nucleotide sequence ID" value="NZ_PQNY01000004.1"/>
</dbReference>
<dbReference type="Proteomes" id="UP000237056">
    <property type="component" value="Unassembled WGS sequence"/>
</dbReference>
<comment type="caution">
    <text evidence="2">The sequence shown here is derived from an EMBL/GenBank/DDBJ whole genome shotgun (WGS) entry which is preliminary data.</text>
</comment>
<name>A0A2S4N9F9_9FLAO</name>
<dbReference type="GO" id="GO:0016740">
    <property type="term" value="F:transferase activity"/>
    <property type="evidence" value="ECO:0007669"/>
    <property type="project" value="UniProtKB-KW"/>
</dbReference>
<dbReference type="PANTHER" id="PTHR43685">
    <property type="entry name" value="GLYCOSYLTRANSFERASE"/>
    <property type="match status" value="1"/>
</dbReference>
<reference evidence="2 3" key="1">
    <citation type="submission" date="2018-01" db="EMBL/GenBank/DDBJ databases">
        <title>Genomic Encyclopedia of Type Strains, Phase I: the one thousand microbial genomes (KMG-I) project.</title>
        <authorList>
            <person name="Goeker M."/>
        </authorList>
    </citation>
    <scope>NUCLEOTIDE SEQUENCE [LARGE SCALE GENOMIC DNA]</scope>
    <source>
        <strain evidence="2 3">DSM 17960</strain>
    </source>
</reference>
<evidence type="ECO:0000313" key="3">
    <source>
        <dbReference type="Proteomes" id="UP000237056"/>
    </source>
</evidence>
<protein>
    <submittedName>
        <fullName evidence="2">GT2 family glycosyltransferase</fullName>
    </submittedName>
</protein>
<dbReference type="CDD" id="cd00761">
    <property type="entry name" value="Glyco_tranf_GTA_type"/>
    <property type="match status" value="1"/>
</dbReference>
<gene>
    <name evidence="2" type="ORF">Q361_10443</name>
</gene>
<dbReference type="SUPFAM" id="SSF53448">
    <property type="entry name" value="Nucleotide-diphospho-sugar transferases"/>
    <property type="match status" value="1"/>
</dbReference>
<dbReference type="InterPro" id="IPR001173">
    <property type="entry name" value="Glyco_trans_2-like"/>
</dbReference>
<sequence length="334" mass="38496">MNDIEFSLIICTYMRPNALAKLMHSVVNQTVYPSEIIIIDGSTNTETQHYFNQNSFKNLKYFLVSASDRGLTKQRNVGISKLSPTSQIVCFLDDDTVLTTTYFQEIIKAFQQNPNAAGIGGVALNENKWLPNLHGIKKSIYHYTFEEFLYKESSRNVIRNVLRLNSNELPSVMPTFSHGRTCGYPITGKVYPVDLIVGMSMNFSRKVINNQKFSTYFEGYGLYEDADFCLRALQYGQNYIATAAQLYHYHDALGRPNQYKYGKMVVRNGWYVWRIKYPNPSLLSRFKWNITAFLLTLIRALNVLNTNQKKEAFTEALGRTVGWFSLLFNKPKMF</sequence>
<accession>A0A2S4N9F9</accession>
<feature type="domain" description="Glycosyltransferase 2-like" evidence="1">
    <location>
        <begin position="7"/>
        <end position="137"/>
    </location>
</feature>
<dbReference type="InterPro" id="IPR050834">
    <property type="entry name" value="Glycosyltransf_2"/>
</dbReference>
<dbReference type="PANTHER" id="PTHR43685:SF2">
    <property type="entry name" value="GLYCOSYLTRANSFERASE 2-LIKE DOMAIN-CONTAINING PROTEIN"/>
    <property type="match status" value="1"/>
</dbReference>
<keyword evidence="3" id="KW-1185">Reference proteome</keyword>
<proteinExistence type="predicted"/>
<evidence type="ECO:0000313" key="2">
    <source>
        <dbReference type="EMBL" id="POS02324.1"/>
    </source>
</evidence>
<evidence type="ECO:0000259" key="1">
    <source>
        <dbReference type="Pfam" id="PF00535"/>
    </source>
</evidence>
<dbReference type="Gene3D" id="3.90.550.10">
    <property type="entry name" value="Spore Coat Polysaccharide Biosynthesis Protein SpsA, Chain A"/>
    <property type="match status" value="1"/>
</dbReference>
<dbReference type="AlphaFoldDB" id="A0A2S4N9F9"/>
<organism evidence="2 3">
    <name type="scientific">Flavobacterium croceum DSM 17960</name>
    <dbReference type="NCBI Taxonomy" id="1121886"/>
    <lineage>
        <taxon>Bacteria</taxon>
        <taxon>Pseudomonadati</taxon>
        <taxon>Bacteroidota</taxon>
        <taxon>Flavobacteriia</taxon>
        <taxon>Flavobacteriales</taxon>
        <taxon>Flavobacteriaceae</taxon>
        <taxon>Flavobacterium</taxon>
    </lineage>
</organism>
<dbReference type="Pfam" id="PF00535">
    <property type="entry name" value="Glycos_transf_2"/>
    <property type="match status" value="1"/>
</dbReference>